<gene>
    <name evidence="1" type="ORF">mv_L230</name>
</gene>
<organism evidence="1">
    <name type="scientific">Moumouvirus sp. 'Monve'</name>
    <dbReference type="NCBI Taxonomy" id="1128131"/>
    <lineage>
        <taxon>Viruses</taxon>
        <taxon>Varidnaviria</taxon>
        <taxon>Bamfordvirae</taxon>
        <taxon>Nucleocytoviricota</taxon>
        <taxon>Megaviricetes</taxon>
        <taxon>Imitervirales</taxon>
        <taxon>Mimiviridae</taxon>
        <taxon>Megamimivirinae</taxon>
        <taxon>Moumouvirus</taxon>
    </lineage>
</organism>
<accession>H2EDG2</accession>
<reference evidence="1" key="1">
    <citation type="submission" date="2011-10" db="EMBL/GenBank/DDBJ databases">
        <title>Provirophages and transpovirons: unique mobilome of giant viruses.</title>
        <authorList>
            <person name="Desnues C."/>
            <person name="LaScola B."/>
            <person name="Yutin N."/>
            <person name="Fournous G."/>
            <person name="Koonin E."/>
            <person name="Raoult D."/>
        </authorList>
    </citation>
    <scope>NUCLEOTIDE SEQUENCE</scope>
    <source>
        <strain evidence="1">Mv13-mv</strain>
    </source>
</reference>
<dbReference type="SUPFAM" id="SSF48403">
    <property type="entry name" value="Ankyrin repeat"/>
    <property type="match status" value="1"/>
</dbReference>
<proteinExistence type="predicted"/>
<protein>
    <submittedName>
        <fullName evidence="1">Putative ankyrin repeat protein</fullName>
    </submittedName>
</protein>
<dbReference type="Gene3D" id="1.25.40.20">
    <property type="entry name" value="Ankyrin repeat-containing domain"/>
    <property type="match status" value="1"/>
</dbReference>
<sequence>MLVSDNETELKIEEELNKYFVQDDLGMPFIDYHESNLSKIRNAITKDNVTLFEEIIGLLDVKEMARLFQLFRTRTIEGYQCEKFIDILFKKINFGEINLELEYDTGVKMKQILITGSAELPNTKYIKQLIDLGFNIMIPDRPNEVLVIACMCGNLEMVKFLIEFGLDPNYNNAESFREACNSDQIETCRYLLKYGINIDFNCKEVLDLIIRTIGRNNYEMLQLLIDNGANLLFINQFVELESRKYRNIGLFDLLVSQGVKENNAHSLIYIMSSPRPRFIYKN</sequence>
<dbReference type="EMBL" id="JN885995">
    <property type="protein sequence ID" value="AEX62435.1"/>
    <property type="molecule type" value="Genomic_DNA"/>
</dbReference>
<dbReference type="InterPro" id="IPR002110">
    <property type="entry name" value="Ankyrin_rpt"/>
</dbReference>
<name>H2EDG2_9VIRU</name>
<dbReference type="SMART" id="SM00248">
    <property type="entry name" value="ANK"/>
    <property type="match status" value="3"/>
</dbReference>
<dbReference type="InterPro" id="IPR036770">
    <property type="entry name" value="Ankyrin_rpt-contain_sf"/>
</dbReference>
<evidence type="ECO:0000313" key="1">
    <source>
        <dbReference type="EMBL" id="AEX62435.1"/>
    </source>
</evidence>
<dbReference type="Pfam" id="PF12796">
    <property type="entry name" value="Ank_2"/>
    <property type="match status" value="1"/>
</dbReference>